<protein>
    <submittedName>
        <fullName evidence="1">Uncharacterized protein</fullName>
    </submittedName>
</protein>
<evidence type="ECO:0000313" key="2">
    <source>
        <dbReference type="Proteomes" id="UP000662618"/>
    </source>
</evidence>
<dbReference type="Proteomes" id="UP000662618">
    <property type="component" value="Unassembled WGS sequence"/>
</dbReference>
<dbReference type="AlphaFoldDB" id="A0A9N8MMC3"/>
<gene>
    <name evidence="1" type="ORF">CHRY9390_00985</name>
</gene>
<dbReference type="EMBL" id="CAJIMS010000001">
    <property type="protein sequence ID" value="CAD7802833.1"/>
    <property type="molecule type" value="Genomic_DNA"/>
</dbReference>
<reference evidence="1" key="1">
    <citation type="submission" date="2020-12" db="EMBL/GenBank/DDBJ databases">
        <authorList>
            <person name="Rodrigo-Torres L."/>
            <person name="Arahal R. D."/>
            <person name="Lucena T."/>
        </authorList>
    </citation>
    <scope>NUCLEOTIDE SEQUENCE</scope>
    <source>
        <strain evidence="1">CECT 9390</strain>
    </source>
</reference>
<evidence type="ECO:0000313" key="1">
    <source>
        <dbReference type="EMBL" id="CAD7802833.1"/>
    </source>
</evidence>
<keyword evidence="2" id="KW-1185">Reference proteome</keyword>
<proteinExistence type="predicted"/>
<dbReference type="RefSeq" id="WP_162087452.1">
    <property type="nucleotide sequence ID" value="NZ_CAJIMS010000001.1"/>
</dbReference>
<accession>A0A9N8MMC3</accession>
<name>A0A9N8MMC3_9FLAO</name>
<sequence>MKKIFLTFFYPFFIHLYSQDFKYCYWINEKIDNTETTITFNSKDGVYRDLYCMNGEILDNYSIKINLTNEEKIKIIEYIESHHINSLEYCNDIPYAKLKSTFYFEIDENKITKKKCTDSKTAYRIRELQGVFLNIIRSKPEYKKVFYWEFIKK</sequence>
<comment type="caution">
    <text evidence="1">The sequence shown here is derived from an EMBL/GenBank/DDBJ whole genome shotgun (WGS) entry which is preliminary data.</text>
</comment>
<organism evidence="1 2">
    <name type="scientific">Chryseobacterium aquaeductus</name>
    <dbReference type="NCBI Taxonomy" id="2675056"/>
    <lineage>
        <taxon>Bacteria</taxon>
        <taxon>Pseudomonadati</taxon>
        <taxon>Bacteroidota</taxon>
        <taxon>Flavobacteriia</taxon>
        <taxon>Flavobacteriales</taxon>
        <taxon>Weeksellaceae</taxon>
        <taxon>Chryseobacterium group</taxon>
        <taxon>Chryseobacterium</taxon>
    </lineage>
</organism>